<accession>A0A5P2FZM6</accession>
<name>A0A5P2FZM6_9BACT</name>
<evidence type="ECO:0000313" key="2">
    <source>
        <dbReference type="EMBL" id="QES88675.1"/>
    </source>
</evidence>
<protein>
    <recommendedName>
        <fullName evidence="1">GH18 domain-containing protein</fullName>
    </recommendedName>
</protein>
<dbReference type="KEGG" id="arac:E0W69_008415"/>
<organism evidence="2 3">
    <name type="scientific">Rhizosphaericola mali</name>
    <dbReference type="NCBI Taxonomy" id="2545455"/>
    <lineage>
        <taxon>Bacteria</taxon>
        <taxon>Pseudomonadati</taxon>
        <taxon>Bacteroidota</taxon>
        <taxon>Chitinophagia</taxon>
        <taxon>Chitinophagales</taxon>
        <taxon>Chitinophagaceae</taxon>
        <taxon>Rhizosphaericola</taxon>
    </lineage>
</organism>
<keyword evidence="3" id="KW-1185">Reference proteome</keyword>
<evidence type="ECO:0000313" key="3">
    <source>
        <dbReference type="Proteomes" id="UP000292424"/>
    </source>
</evidence>
<dbReference type="InterPro" id="IPR001223">
    <property type="entry name" value="Glyco_hydro18_cat"/>
</dbReference>
<dbReference type="Proteomes" id="UP000292424">
    <property type="component" value="Chromosome"/>
</dbReference>
<feature type="domain" description="GH18" evidence="1">
    <location>
        <begin position="63"/>
        <end position="349"/>
    </location>
</feature>
<proteinExistence type="predicted"/>
<dbReference type="InterPro" id="IPR032320">
    <property type="entry name" value="GH18_BT1044-like"/>
</dbReference>
<dbReference type="Gene3D" id="3.20.20.80">
    <property type="entry name" value="Glycosidases"/>
    <property type="match status" value="1"/>
</dbReference>
<dbReference type="OrthoDB" id="7183084at2"/>
<dbReference type="RefSeq" id="WP_131329643.1">
    <property type="nucleotide sequence ID" value="NZ_CP044016.1"/>
</dbReference>
<dbReference type="EMBL" id="CP044016">
    <property type="protein sequence ID" value="QES88675.1"/>
    <property type="molecule type" value="Genomic_DNA"/>
</dbReference>
<dbReference type="PROSITE" id="PS51910">
    <property type="entry name" value="GH18_2"/>
    <property type="match status" value="1"/>
</dbReference>
<dbReference type="Pfam" id="PF16141">
    <property type="entry name" value="GH18_BT1044-like"/>
    <property type="match status" value="1"/>
</dbReference>
<dbReference type="SUPFAM" id="SSF51445">
    <property type="entry name" value="(Trans)glycosidases"/>
    <property type="match status" value="1"/>
</dbReference>
<dbReference type="InterPro" id="IPR017853">
    <property type="entry name" value="GH"/>
</dbReference>
<dbReference type="AlphaFoldDB" id="A0A5P2FZM6"/>
<evidence type="ECO:0000259" key="1">
    <source>
        <dbReference type="PROSITE" id="PS51910"/>
    </source>
</evidence>
<sequence length="351" mass="39133">MKYLGIILSAIGLMIIINSCSKSWTDYSALQVQNLNQDSNTALNNKTYQTYLANLRSYKSSKHSIVMGWIEWGDKTSTANSTLNDLPDSLDFISILNPSNTLSDEKKQDLSSVQKNKGTKVLYNLNLQNWDDSLYSTFNKIGYLLNVDSAFQSQLDSVILAINSLGYDGVDVNVEGMNCSSCGSFFYTYQTGYYNRILDTLGKLYGPHSNTEKFLLVEGATTASLLSGTESYFNYYIANTNDYSWYYQVDNAYATIAQIPGFTNDKLIITTDFNDKSVSADISDKLWQYGGIPFYTNGSGTPIPSSTALLNWNPTSGLKGGMGIFYINYDYFNNDFTITKNIIKTLNPSGE</sequence>
<gene>
    <name evidence="2" type="ORF">E0W69_008415</name>
</gene>
<dbReference type="GO" id="GO:0005975">
    <property type="term" value="P:carbohydrate metabolic process"/>
    <property type="evidence" value="ECO:0007669"/>
    <property type="project" value="InterPro"/>
</dbReference>
<reference evidence="2 3" key="1">
    <citation type="submission" date="2019-09" db="EMBL/GenBank/DDBJ databases">
        <title>Complete genome sequence of Arachidicoccus sp. B3-10 isolated from apple orchard soil.</title>
        <authorList>
            <person name="Kim H.S."/>
            <person name="Han K.-I."/>
            <person name="Suh M.K."/>
            <person name="Lee K.C."/>
            <person name="Eom M.K."/>
            <person name="Kim J.-S."/>
            <person name="Kang S.W."/>
            <person name="Sin Y."/>
            <person name="Lee J.-S."/>
        </authorList>
    </citation>
    <scope>NUCLEOTIDE SEQUENCE [LARGE SCALE GENOMIC DNA]</scope>
    <source>
        <strain evidence="2 3">B3-10</strain>
    </source>
</reference>